<proteinExistence type="predicted"/>
<dbReference type="NCBIfam" id="NF010584">
    <property type="entry name" value="PRK13977.1"/>
    <property type="match status" value="1"/>
</dbReference>
<keyword evidence="2" id="KW-1185">Reference proteome</keyword>
<dbReference type="PANTHER" id="PTHR37417">
    <property type="entry name" value="67 KDA MYOSIN-CROSS-REACTIVE ANTIGEN FAMILY PROTEIN (AFU_ORTHOLOGUE AFUA_5G09970)"/>
    <property type="match status" value="1"/>
</dbReference>
<keyword evidence="1" id="KW-0456">Lyase</keyword>
<dbReference type="EMBL" id="QYUM01000004">
    <property type="protein sequence ID" value="RJF85563.1"/>
    <property type="molecule type" value="Genomic_DNA"/>
</dbReference>
<dbReference type="InterPro" id="IPR010354">
    <property type="entry name" value="Oleate_hydratase"/>
</dbReference>
<dbReference type="OrthoDB" id="4540221at2"/>
<dbReference type="GO" id="GO:0071949">
    <property type="term" value="F:FAD binding"/>
    <property type="evidence" value="ECO:0007669"/>
    <property type="project" value="InterPro"/>
</dbReference>
<dbReference type="Proteomes" id="UP000286100">
    <property type="component" value="Unassembled WGS sequence"/>
</dbReference>
<dbReference type="GO" id="GO:0006631">
    <property type="term" value="P:fatty acid metabolic process"/>
    <property type="evidence" value="ECO:0007669"/>
    <property type="project" value="InterPro"/>
</dbReference>
<protein>
    <submittedName>
        <fullName evidence="1">Oleate hydratase</fullName>
        <ecNumber evidence="1">4.2.1.53</ecNumber>
    </submittedName>
</protein>
<name>A0A418W6A6_9SPHN</name>
<dbReference type="Pfam" id="PF06100">
    <property type="entry name" value="MCRA"/>
    <property type="match status" value="1"/>
</dbReference>
<dbReference type="SUPFAM" id="SSF51905">
    <property type="entry name" value="FAD/NAD(P)-binding domain"/>
    <property type="match status" value="1"/>
</dbReference>
<dbReference type="InterPro" id="IPR036188">
    <property type="entry name" value="FAD/NAD-bd_sf"/>
</dbReference>
<accession>A0A418W6A6</accession>
<reference evidence="1 2" key="1">
    <citation type="submission" date="2018-09" db="EMBL/GenBank/DDBJ databases">
        <authorList>
            <person name="Zhu H."/>
        </authorList>
    </citation>
    <scope>NUCLEOTIDE SEQUENCE [LARGE SCALE GENOMIC DNA]</scope>
    <source>
        <strain evidence="1 2">K2R01-6</strain>
    </source>
</reference>
<sequence>MIDPQQSHAWLVGGGISSLAAAVFLIRDAGVPGPHVHILEESEITGGALDGALSPAQRGYVTRGGRMFEEEAYDSLWNLLETIPSLESPPLTVREEILAFNEQVKTESRARLISRGPHIVQAREYGFDLQDRVAMMRLMTTPEQLLGTRRIDEIFSEHFFCTNFWQMWRTTFAFQNWHSAVELRRYFLRFAREFSHLHTLSGVRRTRYNQYDSIVRPIQRWLEAQGVDVRFGTCVIDIDFTQDDTTRRRATRLHVETAHRAAVIDVQDQDTVFVTIGSIIADACYAGNDSVPELVRDRRDGSWRLWETLAMKAEDFGRPSVFFGNIEENKWESFTLTMRGDALLRRIVEFSNNQPGTGALMSFVNSAWLMSIVVPHQPHFRDMPPDTFTLWGYGLHIDKPGDFIKKPMSQCTGHEILAELVHHLGFEDALDEIRASTDVTTAMLPYASSLFSCRALGDRPLIVPQGAANFAFLGQFTEMPVDVVFTVEYSVHGAMHAVYTLYRPGDLPPVRHARLEPGVAWNALEALFLRRQRAV</sequence>
<dbReference type="RefSeq" id="WP_119764434.1">
    <property type="nucleotide sequence ID" value="NZ_QYUM01000004.1"/>
</dbReference>
<dbReference type="AlphaFoldDB" id="A0A418W6A6"/>
<dbReference type="Gene3D" id="3.30.9.80">
    <property type="match status" value="1"/>
</dbReference>
<organism evidence="1 2">
    <name type="scientific">Sphingomonas cavernae</name>
    <dbReference type="NCBI Taxonomy" id="2320861"/>
    <lineage>
        <taxon>Bacteria</taxon>
        <taxon>Pseudomonadati</taxon>
        <taxon>Pseudomonadota</taxon>
        <taxon>Alphaproteobacteria</taxon>
        <taxon>Sphingomonadales</taxon>
        <taxon>Sphingomonadaceae</taxon>
        <taxon>Sphingomonas</taxon>
    </lineage>
</organism>
<gene>
    <name evidence="1" type="ORF">D3876_16700</name>
</gene>
<comment type="caution">
    <text evidence="1">The sequence shown here is derived from an EMBL/GenBank/DDBJ whole genome shotgun (WGS) entry which is preliminary data.</text>
</comment>
<evidence type="ECO:0000313" key="2">
    <source>
        <dbReference type="Proteomes" id="UP000286100"/>
    </source>
</evidence>
<dbReference type="GO" id="GO:0050151">
    <property type="term" value="F:oleate hydratase activity"/>
    <property type="evidence" value="ECO:0007669"/>
    <property type="project" value="UniProtKB-EC"/>
</dbReference>
<dbReference type="EC" id="4.2.1.53" evidence="1"/>
<dbReference type="PANTHER" id="PTHR37417:SF2">
    <property type="entry name" value="67 KDA MYOSIN-CROSS-REACTIVE ANTIGEN FAMILY PROTEIN (AFU_ORTHOLOGUE AFUA_5G09970)"/>
    <property type="match status" value="1"/>
</dbReference>
<dbReference type="Gene3D" id="3.50.50.60">
    <property type="entry name" value="FAD/NAD(P)-binding domain"/>
    <property type="match status" value="2"/>
</dbReference>
<evidence type="ECO:0000313" key="1">
    <source>
        <dbReference type="EMBL" id="RJF85563.1"/>
    </source>
</evidence>